<dbReference type="NCBIfam" id="TIGR03814">
    <property type="entry name" value="Gln_ase"/>
    <property type="match status" value="1"/>
</dbReference>
<gene>
    <name evidence="5 7" type="primary">glsA</name>
    <name evidence="7" type="ORF">IC627_02905</name>
    <name evidence="6" type="ORF">PDPUS_1_02684</name>
</gene>
<dbReference type="EMBL" id="AP018045">
    <property type="protein sequence ID" value="BAX54058.1"/>
    <property type="molecule type" value="Genomic_DNA"/>
</dbReference>
<keyword evidence="3 5" id="KW-0378">Hydrolase</keyword>
<dbReference type="PANTHER" id="PTHR12544">
    <property type="entry name" value="GLUTAMINASE"/>
    <property type="match status" value="1"/>
</dbReference>
<dbReference type="GeneID" id="93398679"/>
<feature type="binding site" evidence="5">
    <location>
        <position position="245"/>
    </location>
    <ligand>
        <name>substrate</name>
    </ligand>
</feature>
<comment type="subunit">
    <text evidence="5">Homotetramer.</text>
</comment>
<dbReference type="NCBIfam" id="NF009020">
    <property type="entry name" value="PRK12356.1"/>
    <property type="match status" value="1"/>
</dbReference>
<proteinExistence type="inferred from homology"/>
<feature type="binding site" evidence="5">
    <location>
        <position position="263"/>
    </location>
    <ligand>
        <name>substrate</name>
    </ligand>
</feature>
<organism evidence="7 9">
    <name type="scientific">Photobacterium damsela subsp. piscicida</name>
    <name type="common">Pasteurella piscicida</name>
    <dbReference type="NCBI Taxonomy" id="38294"/>
    <lineage>
        <taxon>Bacteria</taxon>
        <taxon>Pseudomonadati</taxon>
        <taxon>Pseudomonadota</taxon>
        <taxon>Gammaproteobacteria</taxon>
        <taxon>Vibrionales</taxon>
        <taxon>Vibrionaceae</taxon>
        <taxon>Photobacterium</taxon>
    </lineage>
</organism>
<keyword evidence="5" id="KW-0007">Acetylation</keyword>
<feature type="binding site" evidence="5">
    <location>
        <position position="118"/>
    </location>
    <ligand>
        <name>substrate</name>
    </ligand>
</feature>
<accession>A0A1Q9H2Z0</accession>
<feature type="binding site" evidence="5">
    <location>
        <position position="193"/>
    </location>
    <ligand>
        <name>substrate</name>
    </ligand>
</feature>
<dbReference type="RefSeq" id="WP_044174569.1">
    <property type="nucleotide sequence ID" value="NZ_AP018045.1"/>
</dbReference>
<dbReference type="HAMAP" id="MF_00313">
    <property type="entry name" value="Glutaminase"/>
    <property type="match status" value="1"/>
</dbReference>
<reference evidence="8" key="2">
    <citation type="submission" date="2017-05" db="EMBL/GenBank/DDBJ databases">
        <title>Whole genome sequence of fish pathogenic bacteria, Photobacterium damselae subsp. piscicida, strain 91-197, isolated from hybrid striped bass (Morone sp.) in USA.</title>
        <authorList>
            <person name="Teru Y."/>
            <person name="Hikima J."/>
            <person name="Kono T."/>
            <person name="Sakai M."/>
            <person name="Takano T."/>
            <person name="Hawke J.P."/>
            <person name="Takeyama H."/>
            <person name="Aoki T."/>
        </authorList>
    </citation>
    <scope>NUCLEOTIDE SEQUENCE [LARGE SCALE GENOMIC DNA]</scope>
    <source>
        <strain evidence="8">91-197</strain>
    </source>
</reference>
<dbReference type="EC" id="3.5.1.2" evidence="2 5"/>
<reference evidence="6" key="1">
    <citation type="journal article" date="2017" name="Genome Announc.">
        <title>Whole-Genome Sequence of Photobacterium damselae subsp. piscicida Strain 91-197, Isolated from Hybrid Striped Bass (Morone sp.) in the United States.</title>
        <authorList>
            <person name="Teru Y."/>
            <person name="Hikima J."/>
            <person name="Kono T."/>
            <person name="Sakai M."/>
            <person name="Takano T."/>
            <person name="Hawke J.P."/>
            <person name="Takeyama H."/>
            <person name="Aoki T."/>
        </authorList>
    </citation>
    <scope>NUCLEOTIDE SEQUENCE</scope>
    <source>
        <strain evidence="6">91-197</strain>
    </source>
</reference>
<evidence type="ECO:0000256" key="4">
    <source>
        <dbReference type="ARBA" id="ARBA00049534"/>
    </source>
</evidence>
<evidence type="ECO:0000313" key="6">
    <source>
        <dbReference type="EMBL" id="BAX54058.1"/>
    </source>
</evidence>
<feature type="binding site" evidence="5">
    <location>
        <position position="169"/>
    </location>
    <ligand>
        <name>substrate</name>
    </ligand>
</feature>
<dbReference type="PANTHER" id="PTHR12544:SF48">
    <property type="entry name" value="GLUTAMINASE 1"/>
    <property type="match status" value="1"/>
</dbReference>
<dbReference type="Proteomes" id="UP000218676">
    <property type="component" value="Chromosome 1"/>
</dbReference>
<dbReference type="AlphaFoldDB" id="A0A1Q9H2Z0"/>
<dbReference type="EMBL" id="CP061854">
    <property type="protein sequence ID" value="QOD57007.1"/>
    <property type="molecule type" value="Genomic_DNA"/>
</dbReference>
<evidence type="ECO:0000313" key="8">
    <source>
        <dbReference type="Proteomes" id="UP000218676"/>
    </source>
</evidence>
<evidence type="ECO:0000256" key="5">
    <source>
        <dbReference type="HAMAP-Rule" id="MF_00313"/>
    </source>
</evidence>
<feature type="binding site" evidence="5">
    <location>
        <position position="67"/>
    </location>
    <ligand>
        <name>substrate</name>
    </ligand>
</feature>
<protein>
    <recommendedName>
        <fullName evidence="2 5">Glutaminase</fullName>
        <ecNumber evidence="2 5">3.5.1.2</ecNumber>
    </recommendedName>
</protein>
<name>A0A1Q9H2Z0_PHODP</name>
<reference evidence="7 9" key="3">
    <citation type="submission" date="2020-09" db="EMBL/GenBank/DDBJ databases">
        <title>Complete, closed and curated genome sequences of Photobacterium damselae subsp. piscicida isolates from Australia indicate localised evolution and additional plasmid-borne pathogenicity mechanisms.</title>
        <authorList>
            <person name="Baseggio L."/>
            <person name="Silayeva O."/>
            <person name="Buller N."/>
            <person name="Landos M."/>
            <person name="Engelstaedter J."/>
            <person name="Barnes A.C."/>
        </authorList>
    </citation>
    <scope>NUCLEOTIDE SEQUENCE [LARGE SCALE GENOMIC DNA]</scope>
    <source>
        <strain evidence="7 9">AS-16-0540-1</strain>
    </source>
</reference>
<dbReference type="Gene3D" id="3.40.710.10">
    <property type="entry name" value="DD-peptidase/beta-lactamase superfamily"/>
    <property type="match status" value="1"/>
</dbReference>
<dbReference type="GO" id="GO:0006537">
    <property type="term" value="P:glutamate biosynthetic process"/>
    <property type="evidence" value="ECO:0007669"/>
    <property type="project" value="TreeGrafter"/>
</dbReference>
<dbReference type="SUPFAM" id="SSF56601">
    <property type="entry name" value="beta-lactamase/transpeptidase-like"/>
    <property type="match status" value="1"/>
</dbReference>
<dbReference type="InterPro" id="IPR012338">
    <property type="entry name" value="Beta-lactam/transpept-like"/>
</dbReference>
<evidence type="ECO:0000256" key="2">
    <source>
        <dbReference type="ARBA" id="ARBA00012918"/>
    </source>
</evidence>
<dbReference type="Proteomes" id="UP000516656">
    <property type="component" value="Chromosome 1"/>
</dbReference>
<evidence type="ECO:0000256" key="1">
    <source>
        <dbReference type="ARBA" id="ARBA00011076"/>
    </source>
</evidence>
<evidence type="ECO:0000313" key="7">
    <source>
        <dbReference type="EMBL" id="QOD57007.1"/>
    </source>
</evidence>
<comment type="catalytic activity">
    <reaction evidence="4 5">
        <text>L-glutamine + H2O = L-glutamate + NH4(+)</text>
        <dbReference type="Rhea" id="RHEA:15889"/>
        <dbReference type="ChEBI" id="CHEBI:15377"/>
        <dbReference type="ChEBI" id="CHEBI:28938"/>
        <dbReference type="ChEBI" id="CHEBI:29985"/>
        <dbReference type="ChEBI" id="CHEBI:58359"/>
        <dbReference type="EC" id="3.5.1.2"/>
    </reaction>
</comment>
<dbReference type="GO" id="GO:0004359">
    <property type="term" value="F:glutaminase activity"/>
    <property type="evidence" value="ECO:0007669"/>
    <property type="project" value="UniProtKB-UniRule"/>
</dbReference>
<dbReference type="GO" id="GO:0006543">
    <property type="term" value="P:L-glutamine catabolic process"/>
    <property type="evidence" value="ECO:0007669"/>
    <property type="project" value="TreeGrafter"/>
</dbReference>
<evidence type="ECO:0000313" key="9">
    <source>
        <dbReference type="Proteomes" id="UP000516656"/>
    </source>
</evidence>
<dbReference type="InterPro" id="IPR015868">
    <property type="entry name" value="Glutaminase"/>
</dbReference>
<feature type="binding site" evidence="5">
    <location>
        <position position="162"/>
    </location>
    <ligand>
        <name>substrate</name>
    </ligand>
</feature>
<comment type="similarity">
    <text evidence="1 5">Belongs to the glutaminase family.</text>
</comment>
<evidence type="ECO:0000256" key="3">
    <source>
        <dbReference type="ARBA" id="ARBA00022801"/>
    </source>
</evidence>
<dbReference type="Pfam" id="PF04960">
    <property type="entry name" value="Glutaminase"/>
    <property type="match status" value="1"/>
</dbReference>
<sequence>MSSCQHDIRTVMEQAFEHYKDNHEGKNASYIPYLDSVPSNLGGIAFVSVTGEIIDLYDAHYPFAIESISKIMTMGLALEQVGAHSVQSKIGADPTGLPFNSVLALELHKGKPLTPLVNAGAIATASLIDASDKEDRWQQIIEFQSRLAATQILLSEEVNNSEQTTNLHNRAIALLLASSNRIYSDPLEACEVYTRQCSTLFDCVSLATVGATLANGGVNPISQEQVLHQTNVPHILAEMVMEGLYDTSGDWAYSVGLPSKSGVGGGLLSVIPNVGAIAAFSPRLDKYGNSVRGQLMIKQVAKTMGWNLFNCTQHFATTK</sequence>